<dbReference type="InParanoid" id="B8LWY3"/>
<dbReference type="GeneID" id="8103919"/>
<keyword evidence="2" id="KW-1015">Disulfide bond</keyword>
<evidence type="ECO:0000313" key="4">
    <source>
        <dbReference type="EMBL" id="EED24616.1"/>
    </source>
</evidence>
<protein>
    <submittedName>
        <fullName evidence="4">Acetylxylan esterase, putative</fullName>
    </submittedName>
</protein>
<dbReference type="STRING" id="441959.B8LWY3"/>
<organism evidence="4 5">
    <name type="scientific">Talaromyces stipitatus (strain ATCC 10500 / CBS 375.48 / QM 6759 / NRRL 1006)</name>
    <name type="common">Penicillium stipitatum</name>
    <dbReference type="NCBI Taxonomy" id="441959"/>
    <lineage>
        <taxon>Eukaryota</taxon>
        <taxon>Fungi</taxon>
        <taxon>Dikarya</taxon>
        <taxon>Ascomycota</taxon>
        <taxon>Pezizomycotina</taxon>
        <taxon>Eurotiomycetes</taxon>
        <taxon>Eurotiomycetidae</taxon>
        <taxon>Eurotiales</taxon>
        <taxon>Trichocomaceae</taxon>
        <taxon>Talaromyces</taxon>
        <taxon>Talaromyces sect. Talaromyces</taxon>
    </lineage>
</organism>
<dbReference type="ESTHER" id="talsn-b8lwy3">
    <property type="family name" value="Acetylxylan_esterase"/>
</dbReference>
<evidence type="ECO:0000313" key="5">
    <source>
        <dbReference type="Proteomes" id="UP000001745"/>
    </source>
</evidence>
<dbReference type="Proteomes" id="UP000001745">
    <property type="component" value="Unassembled WGS sequence"/>
</dbReference>
<dbReference type="PhylomeDB" id="B8LWY3"/>
<dbReference type="OrthoDB" id="2586582at2759"/>
<proteinExistence type="predicted"/>
<accession>B8LWY3</accession>
<dbReference type="InterPro" id="IPR000675">
    <property type="entry name" value="Cutinase/axe"/>
</dbReference>
<name>B8LWY3_TALSN</name>
<dbReference type="GO" id="GO:0052689">
    <property type="term" value="F:carboxylic ester hydrolase activity"/>
    <property type="evidence" value="ECO:0007669"/>
    <property type="project" value="UniProtKB-ARBA"/>
</dbReference>
<keyword evidence="3" id="KW-0732">Signal</keyword>
<dbReference type="SMART" id="SM01110">
    <property type="entry name" value="Cutinase"/>
    <property type="match status" value="1"/>
</dbReference>
<feature type="signal peptide" evidence="3">
    <location>
        <begin position="1"/>
        <end position="22"/>
    </location>
</feature>
<dbReference type="Pfam" id="PF01083">
    <property type="entry name" value="Cutinase"/>
    <property type="match status" value="1"/>
</dbReference>
<dbReference type="HOGENOM" id="CLU_040058_4_2_1"/>
<evidence type="ECO:0000256" key="1">
    <source>
        <dbReference type="ARBA" id="ARBA00022801"/>
    </source>
</evidence>
<feature type="chain" id="PRO_5002877413" evidence="3">
    <location>
        <begin position="23"/>
        <end position="232"/>
    </location>
</feature>
<dbReference type="Gene3D" id="3.40.50.1820">
    <property type="entry name" value="alpha/beta hydrolase"/>
    <property type="match status" value="1"/>
</dbReference>
<reference evidence="5" key="1">
    <citation type="journal article" date="2015" name="Genome Announc.">
        <title>Genome sequence of the AIDS-associated pathogen Penicillium marneffei (ATCC18224) and its near taxonomic relative Talaromyces stipitatus (ATCC10500).</title>
        <authorList>
            <person name="Nierman W.C."/>
            <person name="Fedorova-Abrams N.D."/>
            <person name="Andrianopoulos A."/>
        </authorList>
    </citation>
    <scope>NUCLEOTIDE SEQUENCE [LARGE SCALE GENOMIC DNA]</scope>
    <source>
        <strain evidence="5">ATCC 10500 / CBS 375.48 / QM 6759 / NRRL 1006</strain>
    </source>
</reference>
<evidence type="ECO:0000256" key="2">
    <source>
        <dbReference type="ARBA" id="ARBA00023157"/>
    </source>
</evidence>
<dbReference type="PANTHER" id="PTHR33630">
    <property type="entry name" value="CUTINASE RV1984C-RELATED-RELATED"/>
    <property type="match status" value="1"/>
</dbReference>
<keyword evidence="1" id="KW-0378">Hydrolase</keyword>
<dbReference type="SUPFAM" id="SSF53474">
    <property type="entry name" value="alpha/beta-Hydrolases"/>
    <property type="match status" value="1"/>
</dbReference>
<dbReference type="eggNOG" id="ENOG502RM1G">
    <property type="taxonomic scope" value="Eukaryota"/>
</dbReference>
<evidence type="ECO:0000256" key="3">
    <source>
        <dbReference type="SAM" id="SignalP"/>
    </source>
</evidence>
<dbReference type="PANTHER" id="PTHR33630:SF9">
    <property type="entry name" value="CUTINASE 4"/>
    <property type="match status" value="1"/>
</dbReference>
<dbReference type="InterPro" id="IPR029058">
    <property type="entry name" value="AB_hydrolase_fold"/>
</dbReference>
<sequence>MTVSSLAFRLLILATFIVPSIAQAINPADCASSVHLLLLRGEGTGDDLNVLDTIQNLVLEQIPGATSLGVPYQHGDSDKQFAAYNGSVLLQQYIAGYATTCPDSKIAVLGYSLGAVATMNAICGVSSLLITHAVEALDFKYASNVIAVVAYGDETYVPLQSWNVGNCTIGAGIYPRLDPGACEPFASSLKSYCDYGDYQCCSILPDDANAAHHTYFTKYNQDVVAFIQSRLG</sequence>
<gene>
    <name evidence="4" type="ORF">TSTA_079710</name>
</gene>
<dbReference type="OMA" id="NEWSGHT"/>
<dbReference type="EMBL" id="EQ962652">
    <property type="protein sequence ID" value="EED24616.1"/>
    <property type="molecule type" value="Genomic_DNA"/>
</dbReference>
<dbReference type="RefSeq" id="XP_002342003.1">
    <property type="nucleotide sequence ID" value="XM_002341962.1"/>
</dbReference>
<dbReference type="VEuPathDB" id="FungiDB:TSTA_079710"/>
<keyword evidence="5" id="KW-1185">Reference proteome</keyword>
<dbReference type="AlphaFoldDB" id="B8LWY3"/>